<feature type="domain" description="PPIase cyclophilin-type" evidence="5">
    <location>
        <begin position="45"/>
        <end position="199"/>
    </location>
</feature>
<evidence type="ECO:0000313" key="6">
    <source>
        <dbReference type="EMBL" id="MDG0864876.1"/>
    </source>
</evidence>
<gene>
    <name evidence="6" type="ORF">EXJ73_20665</name>
</gene>
<dbReference type="PRINTS" id="PR00153">
    <property type="entry name" value="CSAPPISMRASE"/>
</dbReference>
<dbReference type="GO" id="GO:0003755">
    <property type="term" value="F:peptidyl-prolyl cis-trans isomerase activity"/>
    <property type="evidence" value="ECO:0007669"/>
    <property type="project" value="UniProtKB-UniRule"/>
</dbReference>
<evidence type="ECO:0000256" key="3">
    <source>
        <dbReference type="ARBA" id="ARBA00023235"/>
    </source>
</evidence>
<name>A0A9X4LL05_9BURK</name>
<dbReference type="InterPro" id="IPR029000">
    <property type="entry name" value="Cyclophilin-like_dom_sf"/>
</dbReference>
<accession>A0A9X4LL05</accession>
<sequence length="201" mass="20920">MTVTDNGGATATTTVAVAVAKCSAAGTKASTLSPWPSVCVQTSKGELVFEVYDKTSPITAANFLTYVGEGFYNGVIFHRVIPGFVIQTGGYASGLVAKPPTHAPITLESNNGLKNWQYTLAMARTSVPDSATSQFFINLVDNHSLDYDPKQATPNGYAVFGQVISGTSVVDAIGTVATGAAGGLTDVPVQEVLIRSVVRMP</sequence>
<keyword evidence="2 4" id="KW-0697">Rotamase</keyword>
<dbReference type="EMBL" id="SGUG01000043">
    <property type="protein sequence ID" value="MDG0864876.1"/>
    <property type="molecule type" value="Genomic_DNA"/>
</dbReference>
<proteinExistence type="inferred from homology"/>
<evidence type="ECO:0000256" key="4">
    <source>
        <dbReference type="RuleBase" id="RU363019"/>
    </source>
</evidence>
<dbReference type="PROSITE" id="PS50072">
    <property type="entry name" value="CSA_PPIASE_2"/>
    <property type="match status" value="1"/>
</dbReference>
<dbReference type="InterPro" id="IPR044665">
    <property type="entry name" value="E_coli_cyclophilin_A-like"/>
</dbReference>
<dbReference type="Proteomes" id="UP001152766">
    <property type="component" value="Unassembled WGS sequence"/>
</dbReference>
<protein>
    <recommendedName>
        <fullName evidence="4">Peptidyl-prolyl cis-trans isomerase</fullName>
        <shortName evidence="4">PPIase</shortName>
        <ecNumber evidence="4">5.2.1.8</ecNumber>
    </recommendedName>
</protein>
<evidence type="ECO:0000259" key="5">
    <source>
        <dbReference type="PROSITE" id="PS50072"/>
    </source>
</evidence>
<dbReference type="GO" id="GO:0006457">
    <property type="term" value="P:protein folding"/>
    <property type="evidence" value="ECO:0007669"/>
    <property type="project" value="InterPro"/>
</dbReference>
<comment type="catalytic activity">
    <reaction evidence="4">
        <text>[protein]-peptidylproline (omega=180) = [protein]-peptidylproline (omega=0)</text>
        <dbReference type="Rhea" id="RHEA:16237"/>
        <dbReference type="Rhea" id="RHEA-COMP:10747"/>
        <dbReference type="Rhea" id="RHEA-COMP:10748"/>
        <dbReference type="ChEBI" id="CHEBI:83833"/>
        <dbReference type="ChEBI" id="CHEBI:83834"/>
        <dbReference type="EC" id="5.2.1.8"/>
    </reaction>
</comment>
<comment type="caution">
    <text evidence="6">The sequence shown here is derived from an EMBL/GenBank/DDBJ whole genome shotgun (WGS) entry which is preliminary data.</text>
</comment>
<keyword evidence="3 4" id="KW-0413">Isomerase</keyword>
<keyword evidence="7" id="KW-1185">Reference proteome</keyword>
<comment type="function">
    <text evidence="4">PPIases accelerate the folding of proteins. It catalyzes the cis-trans isomerization of proline imidic peptide bonds in oligopeptides.</text>
</comment>
<comment type="similarity">
    <text evidence="1 4">Belongs to the cyclophilin-type PPIase family.</text>
</comment>
<dbReference type="InterPro" id="IPR020892">
    <property type="entry name" value="Cyclophilin-type_PPIase_CS"/>
</dbReference>
<dbReference type="InterPro" id="IPR002130">
    <property type="entry name" value="Cyclophilin-type_PPIase_dom"/>
</dbReference>
<organism evidence="6 7">
    <name type="scientific">Pelomonas aquatica</name>
    <dbReference type="NCBI Taxonomy" id="431058"/>
    <lineage>
        <taxon>Bacteria</taxon>
        <taxon>Pseudomonadati</taxon>
        <taxon>Pseudomonadota</taxon>
        <taxon>Betaproteobacteria</taxon>
        <taxon>Burkholderiales</taxon>
        <taxon>Sphaerotilaceae</taxon>
        <taxon>Roseateles</taxon>
    </lineage>
</organism>
<evidence type="ECO:0000256" key="1">
    <source>
        <dbReference type="ARBA" id="ARBA00007365"/>
    </source>
</evidence>
<dbReference type="Gene3D" id="2.40.100.10">
    <property type="entry name" value="Cyclophilin-like"/>
    <property type="match status" value="1"/>
</dbReference>
<reference evidence="6" key="1">
    <citation type="submission" date="2019-02" db="EMBL/GenBank/DDBJ databases">
        <title>Draft genome of the type strain Pelomonas aquatica CCUG 52575T.</title>
        <authorList>
            <person name="Gomila M."/>
            <person name="Lalucat J."/>
        </authorList>
    </citation>
    <scope>NUCLEOTIDE SEQUENCE</scope>
    <source>
        <strain evidence="6">CCUG 52575</strain>
    </source>
</reference>
<evidence type="ECO:0000313" key="7">
    <source>
        <dbReference type="Proteomes" id="UP001152766"/>
    </source>
</evidence>
<evidence type="ECO:0000256" key="2">
    <source>
        <dbReference type="ARBA" id="ARBA00023110"/>
    </source>
</evidence>
<dbReference type="AlphaFoldDB" id="A0A9X4LL05"/>
<dbReference type="Pfam" id="PF00160">
    <property type="entry name" value="Pro_isomerase"/>
    <property type="match status" value="1"/>
</dbReference>
<dbReference type="PROSITE" id="PS00170">
    <property type="entry name" value="CSA_PPIASE_1"/>
    <property type="match status" value="1"/>
</dbReference>
<dbReference type="EC" id="5.2.1.8" evidence="4"/>
<dbReference type="SUPFAM" id="SSF50891">
    <property type="entry name" value="Cyclophilin-like"/>
    <property type="match status" value="1"/>
</dbReference>
<dbReference type="PANTHER" id="PTHR43246">
    <property type="entry name" value="PEPTIDYL-PROLYL CIS-TRANS ISOMERASE CYP38, CHLOROPLASTIC"/>
    <property type="match status" value="1"/>
</dbReference>